<protein>
    <submittedName>
        <fullName evidence="11">MFS domain-containing protein</fullName>
    </submittedName>
</protein>
<keyword evidence="5 8" id="KW-1133">Transmembrane helix</keyword>
<dbReference type="GO" id="GO:1990539">
    <property type="term" value="P:fructose import across plasma membrane"/>
    <property type="evidence" value="ECO:0007669"/>
    <property type="project" value="UniProtKB-ARBA"/>
</dbReference>
<keyword evidence="4 8" id="KW-0812">Transmembrane</keyword>
<proteinExistence type="inferred from homology"/>
<evidence type="ECO:0000313" key="10">
    <source>
        <dbReference type="Proteomes" id="UP000095287"/>
    </source>
</evidence>
<evidence type="ECO:0000256" key="6">
    <source>
        <dbReference type="ARBA" id="ARBA00023136"/>
    </source>
</evidence>
<dbReference type="GO" id="GO:0005353">
    <property type="term" value="F:fructose transmembrane transporter activity"/>
    <property type="evidence" value="ECO:0007669"/>
    <property type="project" value="UniProtKB-ARBA"/>
</dbReference>
<name>A0A1I8A9I8_9BILA</name>
<dbReference type="InterPro" id="IPR020846">
    <property type="entry name" value="MFS_dom"/>
</dbReference>
<dbReference type="FunFam" id="1.20.1250.20:FF:001511">
    <property type="entry name" value="Solute carrier family 2, facilitated glucose transporter member 5"/>
    <property type="match status" value="1"/>
</dbReference>
<dbReference type="InterPro" id="IPR036259">
    <property type="entry name" value="MFS_trans_sf"/>
</dbReference>
<sequence>MIMANEVEKGKVPVSEFEQKETLLAHEEAASKLNKENGEHLKGELTIALLIAVVVVTVGSSFQFGYHIGCVNAPGEMITKWFIESQYALTGATITKETADFYWSVSVSLFAVGGMIGGLMSGKVADKFGRRGALLINNVIAIAAAIFMTSAKYANIWYLIPIGRLIIGLNCGLNSGIVPMYLTEVSPINLRGMIGSVHQLLVTISILVSQIFGLPYLLGSEARWPFIFAFTVVPAAFQLIAINLCPESPKYTLIQKNNVDRAEADLKKLRGKENVSAELDTMRDEVEASRLQPQVSMADMFKSPLAWPLFIAAMMMLSQQLSGINVAMFYSTEIFRGAGLTGVAPFYATIGMGTVNVLQTIVSLWLVDHPKFGRRSLHIIGLTGMLVSSIFIVISLSLFESGKVFDADGKLVDVPNERQWASSMAIIFVLLFVISFATGPGSIPWFFVSEIFASSARGNANSIAVLVNWAANFAVGLFFLPLNNLLHQYSFLVFVGFLAIFIVFTSKWVPETKGKTIEDINKELSRKN</sequence>
<keyword evidence="6 8" id="KW-0472">Membrane</keyword>
<evidence type="ECO:0000256" key="8">
    <source>
        <dbReference type="SAM" id="Phobius"/>
    </source>
</evidence>
<comment type="similarity">
    <text evidence="7">Belongs to the major facilitator superfamily. Sugar transporter (TC 2.A.1.1) family.</text>
</comment>
<accession>A0A1I8A9I8</accession>
<feature type="transmembrane region" description="Helical" evidence="8">
    <location>
        <begin position="45"/>
        <end position="66"/>
    </location>
</feature>
<feature type="transmembrane region" description="Helical" evidence="8">
    <location>
        <begin position="346"/>
        <end position="367"/>
    </location>
</feature>
<feature type="transmembrane region" description="Helical" evidence="8">
    <location>
        <begin position="194"/>
        <end position="218"/>
    </location>
</feature>
<feature type="transmembrane region" description="Helical" evidence="8">
    <location>
        <begin position="132"/>
        <end position="150"/>
    </location>
</feature>
<dbReference type="PANTHER" id="PTHR23503:SF8">
    <property type="entry name" value="FACILITATED GLUCOSE TRANSPORTER PROTEIN 1"/>
    <property type="match status" value="1"/>
</dbReference>
<feature type="transmembrane region" description="Helical" evidence="8">
    <location>
        <begin position="460"/>
        <end position="480"/>
    </location>
</feature>
<dbReference type="AlphaFoldDB" id="A0A1I8A9I8"/>
<evidence type="ECO:0000256" key="1">
    <source>
        <dbReference type="ARBA" id="ARBA00004651"/>
    </source>
</evidence>
<dbReference type="InterPro" id="IPR005828">
    <property type="entry name" value="MFS_sugar_transport-like"/>
</dbReference>
<organism evidence="10 11">
    <name type="scientific">Steinernema glaseri</name>
    <dbReference type="NCBI Taxonomy" id="37863"/>
    <lineage>
        <taxon>Eukaryota</taxon>
        <taxon>Metazoa</taxon>
        <taxon>Ecdysozoa</taxon>
        <taxon>Nematoda</taxon>
        <taxon>Chromadorea</taxon>
        <taxon>Rhabditida</taxon>
        <taxon>Tylenchina</taxon>
        <taxon>Panagrolaimomorpha</taxon>
        <taxon>Strongyloidoidea</taxon>
        <taxon>Steinernematidae</taxon>
        <taxon>Steinernema</taxon>
    </lineage>
</organism>
<feature type="transmembrane region" description="Helical" evidence="8">
    <location>
        <begin position="305"/>
        <end position="326"/>
    </location>
</feature>
<dbReference type="PRINTS" id="PR00171">
    <property type="entry name" value="SUGRTRNSPORT"/>
</dbReference>
<feature type="transmembrane region" description="Helical" evidence="8">
    <location>
        <begin position="486"/>
        <end position="505"/>
    </location>
</feature>
<feature type="transmembrane region" description="Helical" evidence="8">
    <location>
        <begin position="379"/>
        <end position="399"/>
    </location>
</feature>
<feature type="transmembrane region" description="Helical" evidence="8">
    <location>
        <begin position="156"/>
        <end position="182"/>
    </location>
</feature>
<feature type="transmembrane region" description="Helical" evidence="8">
    <location>
        <begin position="224"/>
        <end position="245"/>
    </location>
</feature>
<dbReference type="PANTHER" id="PTHR23503">
    <property type="entry name" value="SOLUTE CARRIER FAMILY 2"/>
    <property type="match status" value="1"/>
</dbReference>
<evidence type="ECO:0000256" key="7">
    <source>
        <dbReference type="RuleBase" id="RU003346"/>
    </source>
</evidence>
<feature type="domain" description="Major facilitator superfamily (MFS) profile" evidence="9">
    <location>
        <begin position="53"/>
        <end position="513"/>
    </location>
</feature>
<dbReference type="PROSITE" id="PS00217">
    <property type="entry name" value="SUGAR_TRANSPORT_2"/>
    <property type="match status" value="1"/>
</dbReference>
<dbReference type="InterPro" id="IPR045263">
    <property type="entry name" value="GLUT"/>
</dbReference>
<dbReference type="Pfam" id="PF00083">
    <property type="entry name" value="Sugar_tr"/>
    <property type="match status" value="1"/>
</dbReference>
<dbReference type="GO" id="GO:0005886">
    <property type="term" value="C:plasma membrane"/>
    <property type="evidence" value="ECO:0007669"/>
    <property type="project" value="UniProtKB-SubCell"/>
</dbReference>
<dbReference type="InterPro" id="IPR005829">
    <property type="entry name" value="Sugar_transporter_CS"/>
</dbReference>
<keyword evidence="2 7" id="KW-0813">Transport</keyword>
<reference evidence="11" key="1">
    <citation type="submission" date="2016-11" db="UniProtKB">
        <authorList>
            <consortium name="WormBaseParasite"/>
        </authorList>
    </citation>
    <scope>IDENTIFICATION</scope>
</reference>
<evidence type="ECO:0000256" key="4">
    <source>
        <dbReference type="ARBA" id="ARBA00022692"/>
    </source>
</evidence>
<evidence type="ECO:0000256" key="5">
    <source>
        <dbReference type="ARBA" id="ARBA00022989"/>
    </source>
</evidence>
<feature type="transmembrane region" description="Helical" evidence="8">
    <location>
        <begin position="419"/>
        <end position="448"/>
    </location>
</feature>
<keyword evidence="10" id="KW-1185">Reference proteome</keyword>
<feature type="transmembrane region" description="Helical" evidence="8">
    <location>
        <begin position="101"/>
        <end position="120"/>
    </location>
</feature>
<dbReference type="PROSITE" id="PS50850">
    <property type="entry name" value="MFS"/>
    <property type="match status" value="1"/>
</dbReference>
<dbReference type="Proteomes" id="UP000095287">
    <property type="component" value="Unplaced"/>
</dbReference>
<dbReference type="SUPFAM" id="SSF103473">
    <property type="entry name" value="MFS general substrate transporter"/>
    <property type="match status" value="1"/>
</dbReference>
<evidence type="ECO:0000313" key="11">
    <source>
        <dbReference type="WBParaSite" id="L893_g33924.t2"/>
    </source>
</evidence>
<dbReference type="InterPro" id="IPR003663">
    <property type="entry name" value="Sugar/inositol_transpt"/>
</dbReference>
<evidence type="ECO:0000259" key="9">
    <source>
        <dbReference type="PROSITE" id="PS50850"/>
    </source>
</evidence>
<keyword evidence="3" id="KW-1003">Cell membrane</keyword>
<evidence type="ECO:0000256" key="3">
    <source>
        <dbReference type="ARBA" id="ARBA00022475"/>
    </source>
</evidence>
<comment type="subcellular location">
    <subcellularLocation>
        <location evidence="1">Cell membrane</location>
        <topology evidence="1">Multi-pass membrane protein</topology>
    </subcellularLocation>
</comment>
<dbReference type="Gene3D" id="1.20.1250.20">
    <property type="entry name" value="MFS general substrate transporter like domains"/>
    <property type="match status" value="1"/>
</dbReference>
<dbReference type="WBParaSite" id="L893_g33924.t2">
    <property type="protein sequence ID" value="L893_g33924.t2"/>
    <property type="gene ID" value="L893_g33924"/>
</dbReference>
<dbReference type="NCBIfam" id="TIGR00879">
    <property type="entry name" value="SP"/>
    <property type="match status" value="1"/>
</dbReference>
<evidence type="ECO:0000256" key="2">
    <source>
        <dbReference type="ARBA" id="ARBA00022448"/>
    </source>
</evidence>